<gene>
    <name evidence="3" type="ORF">ITX44_33500</name>
</gene>
<proteinExistence type="predicted"/>
<dbReference type="InterPro" id="IPR000250">
    <property type="entry name" value="Peptidase_G1"/>
</dbReference>
<dbReference type="InterPro" id="IPR038656">
    <property type="entry name" value="Peptidase_G1_sf"/>
</dbReference>
<organism evidence="3 4">
    <name type="scientific">Actinacidiphila acididurans</name>
    <dbReference type="NCBI Taxonomy" id="2784346"/>
    <lineage>
        <taxon>Bacteria</taxon>
        <taxon>Bacillati</taxon>
        <taxon>Actinomycetota</taxon>
        <taxon>Actinomycetes</taxon>
        <taxon>Kitasatosporales</taxon>
        <taxon>Streptomycetaceae</taxon>
        <taxon>Actinacidiphila</taxon>
    </lineage>
</organism>
<evidence type="ECO:0000313" key="3">
    <source>
        <dbReference type="EMBL" id="MBM9509380.1"/>
    </source>
</evidence>
<evidence type="ECO:0000256" key="2">
    <source>
        <dbReference type="SAM" id="SignalP"/>
    </source>
</evidence>
<dbReference type="Proteomes" id="UP000749040">
    <property type="component" value="Unassembled WGS sequence"/>
</dbReference>
<feature type="signal peptide" evidence="2">
    <location>
        <begin position="1"/>
        <end position="26"/>
    </location>
</feature>
<dbReference type="SUPFAM" id="SSF49899">
    <property type="entry name" value="Concanavalin A-like lectins/glucanases"/>
    <property type="match status" value="1"/>
</dbReference>
<dbReference type="Pfam" id="PF01828">
    <property type="entry name" value="Peptidase_A4"/>
    <property type="match status" value="1"/>
</dbReference>
<name>A0ABS2U1C2_9ACTN</name>
<dbReference type="EMBL" id="JADKYB010000025">
    <property type="protein sequence ID" value="MBM9509380.1"/>
    <property type="molecule type" value="Genomic_DNA"/>
</dbReference>
<comment type="caution">
    <text evidence="3">The sequence shown here is derived from an EMBL/GenBank/DDBJ whole genome shotgun (WGS) entry which is preliminary data.</text>
</comment>
<feature type="region of interest" description="Disordered" evidence="1">
    <location>
        <begin position="29"/>
        <end position="57"/>
    </location>
</feature>
<accession>A0ABS2U1C2</accession>
<sequence>MRVLRSLVVLALSMALALAGTAAARAATAAPAGQDHRPAPAPAPGVQTGTKPHLESRPQVPAHLAGRAAARPGGVINPAATSGNWSGYAQSTANDAIASVTSNWVQPWVDCRSGGAVSTWVGIDGAQGAPFFPNVEQTGTLAACSGGAAHYSAWYEMAPAAPIYYGNPVQPGDNMTATVSVANRNTYTLRLVDITQQWTQNTVITSPTFLPNASAEVILEAPTDASTGRIVPLPDFGFAGFNGSASNGTYMTAANSNAIDMADPSGGIATTGGIGGTGYFTVSHGNGGNVTGTPKIAFQSSDFGGGLLHTSTPSGAGYLGQTIRQNTSPAVTSLPGGGFETAFASNSPTGSRAVLTVSGTALTFNTQLGMMPNSSPAIAAAPDGSFKVVFQSDTGQLWSYTPQTGGVPLGYQMMPGTSPSIAALAGGGYETAFQADTGLLWEVGSYINFNTQLGMASGTSPSIAAASDGNFQVAFQANTGGLWTQDLTRGGVPQGYTMAPGTSPSNTALAGGGYETAFQADTGLLWEVGSYINFNTRLGMRAGTSPSITAVPGIVLEVAFQANTGVLYTQDLAHGGVPQGQGMPQNSSPAITT</sequence>
<dbReference type="RefSeq" id="WP_205362339.1">
    <property type="nucleotide sequence ID" value="NZ_JADKYB010000025.1"/>
</dbReference>
<keyword evidence="4" id="KW-1185">Reference proteome</keyword>
<dbReference type="InterPro" id="IPR013320">
    <property type="entry name" value="ConA-like_dom_sf"/>
</dbReference>
<dbReference type="SUPFAM" id="SSF89372">
    <property type="entry name" value="Fucose-specific lectin"/>
    <property type="match status" value="1"/>
</dbReference>
<dbReference type="Gene3D" id="2.60.120.700">
    <property type="entry name" value="Peptidase G1"/>
    <property type="match status" value="1"/>
</dbReference>
<reference evidence="3 4" key="1">
    <citation type="submission" date="2021-01" db="EMBL/GenBank/DDBJ databases">
        <title>Streptomyces acididurans sp. nov., isolated from a peat swamp forest soil.</title>
        <authorList>
            <person name="Chantavorakit T."/>
            <person name="Duangmal K."/>
        </authorList>
    </citation>
    <scope>NUCLEOTIDE SEQUENCE [LARGE SCALE GENOMIC DNA]</scope>
    <source>
        <strain evidence="3 4">KK5PA1</strain>
    </source>
</reference>
<evidence type="ECO:0000313" key="4">
    <source>
        <dbReference type="Proteomes" id="UP000749040"/>
    </source>
</evidence>
<dbReference type="CDD" id="cd13426">
    <property type="entry name" value="Peptidase_G1"/>
    <property type="match status" value="1"/>
</dbReference>
<feature type="chain" id="PRO_5045601133" evidence="2">
    <location>
        <begin position="27"/>
        <end position="593"/>
    </location>
</feature>
<keyword evidence="2" id="KW-0732">Signal</keyword>
<evidence type="ECO:0000256" key="1">
    <source>
        <dbReference type="SAM" id="MobiDB-lite"/>
    </source>
</evidence>
<protein>
    <submittedName>
        <fullName evidence="3">Uncharacterized protein</fullName>
    </submittedName>
</protein>